<organism evidence="4 5">
    <name type="scientific">Drosophila lebanonensis</name>
    <name type="common">Fruit fly</name>
    <name type="synonym">Scaptodrosophila lebanonensis</name>
    <dbReference type="NCBI Taxonomy" id="7225"/>
    <lineage>
        <taxon>Eukaryota</taxon>
        <taxon>Metazoa</taxon>
        <taxon>Ecdysozoa</taxon>
        <taxon>Arthropoda</taxon>
        <taxon>Hexapoda</taxon>
        <taxon>Insecta</taxon>
        <taxon>Pterygota</taxon>
        <taxon>Neoptera</taxon>
        <taxon>Endopterygota</taxon>
        <taxon>Diptera</taxon>
        <taxon>Brachycera</taxon>
        <taxon>Muscomorpha</taxon>
        <taxon>Ephydroidea</taxon>
        <taxon>Drosophilidae</taxon>
        <taxon>Scaptodrosophila</taxon>
    </lineage>
</organism>
<feature type="compositionally biased region" description="Basic residues" evidence="1">
    <location>
        <begin position="463"/>
        <end position="477"/>
    </location>
</feature>
<evidence type="ECO:0000313" key="4">
    <source>
        <dbReference type="Proteomes" id="UP000504634"/>
    </source>
</evidence>
<dbReference type="PANTHER" id="PTHR36299:SF3">
    <property type="entry name" value="FI03431P"/>
    <property type="match status" value="1"/>
</dbReference>
<feature type="region of interest" description="Disordered" evidence="1">
    <location>
        <begin position="146"/>
        <end position="165"/>
    </location>
</feature>
<evidence type="ECO:0000256" key="2">
    <source>
        <dbReference type="SAM" id="SignalP"/>
    </source>
</evidence>
<evidence type="ECO:0000256" key="1">
    <source>
        <dbReference type="SAM" id="MobiDB-lite"/>
    </source>
</evidence>
<keyword evidence="2" id="KW-0732">Signal</keyword>
<reference evidence="5" key="1">
    <citation type="submission" date="2025-08" db="UniProtKB">
        <authorList>
            <consortium name="RefSeq"/>
        </authorList>
    </citation>
    <scope>IDENTIFICATION</scope>
    <source>
        <strain evidence="5">11010-0011.00</strain>
        <tissue evidence="5">Whole body</tissue>
    </source>
</reference>
<sequence length="500" mass="51717">MRSVHSLLLLLACSALVLGGQAKTVFRRTDKISENFKQLDLPPEEIDPNVAPEPMKVQTIDAEDVISTSAQTEELDNSAAAISAAPASTNELGIDESANEIPSAESAAPAEVPAATAAAAANAANEANAADVAPAAAAAAATVATTVAPKPTKQPAKPSSEDSQNGISRYCKCSESHCDCCRKFGLPLIPSGPGCAKISYLGNDEMSVSIKYGDLTLASRRISAKKARPICVGLPGGYSKFCGRVYGLSRAKENFKACLAFELRADDEVEAALRVSCFKFGPEGLRVAEAEPLPTEVNKEEDDDDDDIFGFAGGGDDDEDEEDYDDAEEPEESDDDDADDYTEDDDAEAPGDADYGGFSLGGLLDELDDDEDEKPSKKPAASAVAAVVPAADQTRENVDQKSVELAQSKDEAGTAAAPAAAEAVAAAASAAGSEAAQSAAAVEEAVSAVTAAPAAAVEATTAKSKKSKKAKKNKKKKAAAEASEGDFAYELLNGILDFFN</sequence>
<gene>
    <name evidence="5" type="primary">LOC115628927</name>
</gene>
<feature type="domain" description="DUF4773" evidence="3">
    <location>
        <begin position="170"/>
        <end position="284"/>
    </location>
</feature>
<feature type="compositionally biased region" description="Acidic residues" evidence="1">
    <location>
        <begin position="299"/>
        <end position="308"/>
    </location>
</feature>
<dbReference type="Proteomes" id="UP000504634">
    <property type="component" value="Unplaced"/>
</dbReference>
<feature type="compositionally biased region" description="Basic and acidic residues" evidence="1">
    <location>
        <begin position="393"/>
        <end position="412"/>
    </location>
</feature>
<feature type="chain" id="PRO_5026958066" evidence="2">
    <location>
        <begin position="23"/>
        <end position="500"/>
    </location>
</feature>
<proteinExistence type="predicted"/>
<feature type="region of interest" description="Disordered" evidence="1">
    <location>
        <begin position="289"/>
        <end position="414"/>
    </location>
</feature>
<protein>
    <submittedName>
        <fullName evidence="5">Uncharacterized protein LOC115628927</fullName>
    </submittedName>
</protein>
<keyword evidence="4" id="KW-1185">Reference proteome</keyword>
<dbReference type="Pfam" id="PF15998">
    <property type="entry name" value="DUF4773"/>
    <property type="match status" value="1"/>
</dbReference>
<dbReference type="AlphaFoldDB" id="A0A6J2TY41"/>
<feature type="compositionally biased region" description="Acidic residues" evidence="1">
    <location>
        <begin position="315"/>
        <end position="351"/>
    </location>
</feature>
<evidence type="ECO:0000313" key="5">
    <source>
        <dbReference type="RefSeq" id="XP_030381049.1"/>
    </source>
</evidence>
<dbReference type="InterPro" id="IPR031941">
    <property type="entry name" value="DUF4773"/>
</dbReference>
<feature type="signal peptide" evidence="2">
    <location>
        <begin position="1"/>
        <end position="22"/>
    </location>
</feature>
<feature type="region of interest" description="Disordered" evidence="1">
    <location>
        <begin position="457"/>
        <end position="482"/>
    </location>
</feature>
<dbReference type="PANTHER" id="PTHR36299">
    <property type="entry name" value="AGAP008005-PA"/>
    <property type="match status" value="1"/>
</dbReference>
<dbReference type="GeneID" id="115628927"/>
<dbReference type="RefSeq" id="XP_030381049.1">
    <property type="nucleotide sequence ID" value="XM_030525189.1"/>
</dbReference>
<feature type="compositionally biased region" description="Low complexity" evidence="1">
    <location>
        <begin position="378"/>
        <end position="391"/>
    </location>
</feature>
<accession>A0A6J2TY41</accession>
<dbReference type="OrthoDB" id="5952164at2759"/>
<name>A0A6J2TY41_DROLE</name>
<evidence type="ECO:0000259" key="3">
    <source>
        <dbReference type="Pfam" id="PF15998"/>
    </source>
</evidence>